<dbReference type="EMBL" id="AP024145">
    <property type="protein sequence ID" value="BCM84257.1"/>
    <property type="molecule type" value="Genomic_DNA"/>
</dbReference>
<comment type="similarity">
    <text evidence="2">Belongs to the methyl-accepting chemotaxis (MCP) protein family.</text>
</comment>
<dbReference type="KEGG" id="mind:mvi_27180"/>
<sequence length="668" mass="68642">MSLVKTGIRTRLYGGFGILVALSAGLGAYALSSSSGTGARYEERAKLEHVALRVFSVNSLTNQLASQAQKYRFTQAPESLKAMEAALSRIDGTSADLERTAISPERKALYATILANARGLAGDVTQLGRLGTLIQDSKAKLFTGGDALTKATNALVAEVRANGTGAEVIRAAAVESAMLLVRVANWRFLAVMDAAGPTTFATNARNAEAALKALADQDVLGAYTKQTAAVRQALAFYKEHFEATATALTGSATLYEQGFQPKFAAIEKAGDAARGSIETAVDAIAASTTTAAATAQALLVGLIAVVVALGFGLAVLIARGIIGPIRGMTGAMTRLADGDLAVDVPSRDAVDEMGDMAKAVDVFRANAVARQEMEARALADQSDRDRRVAAVDRLVRGFEADIVASLDVVATAATQLDATAHAMTGVAEGTNQRAVAVSAASEETATNVQTVAVAAEELVASLQEIERQVLRSNEVAGLARQEAESTGTAMGDLARAADEIGTAVTMISAIASQTNLLALNATIEAARAGEAGRGFAVVAAEVKELAGQTTRATDAIASQIARIQGAAGHAAGAIRQIGETIVSVNEISGVIAATVTEQTATTNEISRTIGEAARGTQEVSSNIGQVTASASETGHAAGQVLDAARSLSDQSMAVKGQVDRFLQAIRAA</sequence>
<feature type="transmembrane region" description="Helical" evidence="4">
    <location>
        <begin position="12"/>
        <end position="31"/>
    </location>
</feature>
<dbReference type="Gene3D" id="1.10.287.950">
    <property type="entry name" value="Methyl-accepting chemotaxis protein"/>
    <property type="match status" value="1"/>
</dbReference>
<evidence type="ECO:0000256" key="4">
    <source>
        <dbReference type="SAM" id="Phobius"/>
    </source>
</evidence>
<dbReference type="GO" id="GO:0007165">
    <property type="term" value="P:signal transduction"/>
    <property type="evidence" value="ECO:0007669"/>
    <property type="project" value="UniProtKB-KW"/>
</dbReference>
<dbReference type="CDD" id="cd06225">
    <property type="entry name" value="HAMP"/>
    <property type="match status" value="1"/>
</dbReference>
<dbReference type="InterPro" id="IPR004089">
    <property type="entry name" value="MCPsignal_dom"/>
</dbReference>
<dbReference type="SUPFAM" id="SSF58104">
    <property type="entry name" value="Methyl-accepting chemotaxis protein (MCP) signaling domain"/>
    <property type="match status" value="1"/>
</dbReference>
<evidence type="ECO:0000259" key="5">
    <source>
        <dbReference type="PROSITE" id="PS50111"/>
    </source>
</evidence>
<evidence type="ECO:0000256" key="3">
    <source>
        <dbReference type="PROSITE-ProRule" id="PRU00284"/>
    </source>
</evidence>
<feature type="transmembrane region" description="Helical" evidence="4">
    <location>
        <begin position="297"/>
        <end position="318"/>
    </location>
</feature>
<dbReference type="InterPro" id="IPR032255">
    <property type="entry name" value="HBM"/>
</dbReference>
<dbReference type="SMART" id="SM00304">
    <property type="entry name" value="HAMP"/>
    <property type="match status" value="1"/>
</dbReference>
<accession>A0A8H9C5B6</accession>
<keyword evidence="4" id="KW-1133">Transmembrane helix</keyword>
<dbReference type="Pfam" id="PF00672">
    <property type="entry name" value="HAMP"/>
    <property type="match status" value="1"/>
</dbReference>
<evidence type="ECO:0000313" key="8">
    <source>
        <dbReference type="Proteomes" id="UP000663508"/>
    </source>
</evidence>
<dbReference type="Proteomes" id="UP000663508">
    <property type="component" value="Chromosome"/>
</dbReference>
<name>A0A8H9C5B6_9HYPH</name>
<keyword evidence="4" id="KW-0812">Transmembrane</keyword>
<dbReference type="PANTHER" id="PTHR32089">
    <property type="entry name" value="METHYL-ACCEPTING CHEMOTAXIS PROTEIN MCPB"/>
    <property type="match status" value="1"/>
</dbReference>
<feature type="domain" description="Methyl-accepting transducer" evidence="5">
    <location>
        <begin position="412"/>
        <end position="634"/>
    </location>
</feature>
<dbReference type="GO" id="GO:0004888">
    <property type="term" value="F:transmembrane signaling receptor activity"/>
    <property type="evidence" value="ECO:0007669"/>
    <property type="project" value="InterPro"/>
</dbReference>
<dbReference type="PRINTS" id="PR00260">
    <property type="entry name" value="CHEMTRNSDUCR"/>
</dbReference>
<reference evidence="7" key="1">
    <citation type="submission" date="2020-11" db="EMBL/GenBank/DDBJ databases">
        <title>Complete genome sequence of a novel pathogenic Methylobacterium strain isolated from rice in Vietnam.</title>
        <authorList>
            <person name="Lai K."/>
            <person name="Okazaki S."/>
            <person name="Higashi K."/>
            <person name="Mori H."/>
            <person name="Toyoda A."/>
            <person name="Kurokawa K."/>
        </authorList>
    </citation>
    <scope>NUCLEOTIDE SEQUENCE</scope>
    <source>
        <strain evidence="7">VL1</strain>
    </source>
</reference>
<proteinExistence type="inferred from homology"/>
<dbReference type="Pfam" id="PF00015">
    <property type="entry name" value="MCPsignal"/>
    <property type="match status" value="1"/>
</dbReference>
<dbReference type="PANTHER" id="PTHR32089:SF112">
    <property type="entry name" value="LYSOZYME-LIKE PROTEIN-RELATED"/>
    <property type="match status" value="1"/>
</dbReference>
<dbReference type="GO" id="GO:0016020">
    <property type="term" value="C:membrane"/>
    <property type="evidence" value="ECO:0007669"/>
    <property type="project" value="InterPro"/>
</dbReference>
<gene>
    <name evidence="7" type="ORF">mvi_27180</name>
</gene>
<keyword evidence="1 3" id="KW-0807">Transducer</keyword>
<dbReference type="PROSITE" id="PS50111">
    <property type="entry name" value="CHEMOTAXIS_TRANSDUC_2"/>
    <property type="match status" value="1"/>
</dbReference>
<feature type="domain" description="HAMP" evidence="6">
    <location>
        <begin position="319"/>
        <end position="372"/>
    </location>
</feature>
<organism evidence="7 8">
    <name type="scientific">Methylobacterium indicum</name>
    <dbReference type="NCBI Taxonomy" id="1775910"/>
    <lineage>
        <taxon>Bacteria</taxon>
        <taxon>Pseudomonadati</taxon>
        <taxon>Pseudomonadota</taxon>
        <taxon>Alphaproteobacteria</taxon>
        <taxon>Hyphomicrobiales</taxon>
        <taxon>Methylobacteriaceae</taxon>
        <taxon>Methylobacterium</taxon>
    </lineage>
</organism>
<dbReference type="GO" id="GO:0006935">
    <property type="term" value="P:chemotaxis"/>
    <property type="evidence" value="ECO:0007669"/>
    <property type="project" value="InterPro"/>
</dbReference>
<dbReference type="SMART" id="SM00283">
    <property type="entry name" value="MA"/>
    <property type="match status" value="1"/>
</dbReference>
<dbReference type="InterPro" id="IPR004090">
    <property type="entry name" value="Chemotax_Me-accpt_rcpt"/>
</dbReference>
<dbReference type="SMART" id="SM01358">
    <property type="entry name" value="HBM"/>
    <property type="match status" value="1"/>
</dbReference>
<evidence type="ECO:0000259" key="6">
    <source>
        <dbReference type="PROSITE" id="PS50885"/>
    </source>
</evidence>
<keyword evidence="4" id="KW-0472">Membrane</keyword>
<dbReference type="PROSITE" id="PS50885">
    <property type="entry name" value="HAMP"/>
    <property type="match status" value="1"/>
</dbReference>
<dbReference type="InterPro" id="IPR003660">
    <property type="entry name" value="HAMP_dom"/>
</dbReference>
<evidence type="ECO:0000313" key="7">
    <source>
        <dbReference type="EMBL" id="BCM84257.1"/>
    </source>
</evidence>
<evidence type="ECO:0000256" key="2">
    <source>
        <dbReference type="ARBA" id="ARBA00029447"/>
    </source>
</evidence>
<dbReference type="Gene3D" id="6.10.340.10">
    <property type="match status" value="1"/>
</dbReference>
<evidence type="ECO:0000256" key="1">
    <source>
        <dbReference type="ARBA" id="ARBA00023224"/>
    </source>
</evidence>
<protein>
    <submittedName>
        <fullName evidence="7">Methyl-accepting chemotaxis protein</fullName>
    </submittedName>
</protein>
<dbReference type="AlphaFoldDB" id="A0A8H9C5B6"/>